<sequence length="253" mass="30539">MGRVQLDTYPSILLLKCLFYYKIGNRRMARIEKRRKRKYVVPTTFEETVNILIRMKPEELEGYLAEQKRAHRMLSRLERRLRLRIYRIPEHAVPGYEKPVSMWDKLKKKRRSKRTEQLSEGDQETYRKLLIERLLYFYKISDSRLTRIEERLKHEDVITVAHEVIVKSLNGRTTERLEVDLAKEKHRQKEFSRRELRLGLQVYKIRKSEEPGYQKGPSMWENAKTACMEVHKKLYCAVNTLKNKMLKRKTAKI</sequence>
<protein>
    <submittedName>
        <fullName evidence="1">Uncharacterized protein</fullName>
    </submittedName>
</protein>
<evidence type="ECO:0000313" key="1">
    <source>
        <dbReference type="EMBL" id="EFP01302.1"/>
    </source>
</evidence>
<reference evidence="1" key="1">
    <citation type="submission" date="2007-07" db="EMBL/GenBank/DDBJ databases">
        <title>PCAP assembly of the Caenorhabditis remanei genome.</title>
        <authorList>
            <consortium name="The Caenorhabditis remanei Sequencing Consortium"/>
            <person name="Wilson R.K."/>
        </authorList>
    </citation>
    <scope>NUCLEOTIDE SEQUENCE [LARGE SCALE GENOMIC DNA]</scope>
    <source>
        <strain evidence="1">PB4641</strain>
    </source>
</reference>
<dbReference type="Proteomes" id="UP000008281">
    <property type="component" value="Unassembled WGS sequence"/>
</dbReference>
<dbReference type="AlphaFoldDB" id="E3MFQ9"/>
<accession>E3MFQ9</accession>
<name>E3MFQ9_CAERE</name>
<dbReference type="CTD" id="9809743"/>
<gene>
    <name evidence="1" type="ORF">CRE_24459</name>
</gene>
<dbReference type="KEGG" id="crq:GCK72_008363"/>
<dbReference type="GeneID" id="9809743"/>
<dbReference type="EMBL" id="DS268442">
    <property type="protein sequence ID" value="EFP01302.1"/>
    <property type="molecule type" value="Genomic_DNA"/>
</dbReference>
<dbReference type="HOGENOM" id="CLU_1099367_0_0_1"/>
<keyword evidence="2" id="KW-1185">Reference proteome</keyword>
<dbReference type="RefSeq" id="XP_003105028.2">
    <property type="nucleotide sequence ID" value="XM_003104980.2"/>
</dbReference>
<evidence type="ECO:0000313" key="2">
    <source>
        <dbReference type="Proteomes" id="UP000008281"/>
    </source>
</evidence>
<organism evidence="2">
    <name type="scientific">Caenorhabditis remanei</name>
    <name type="common">Caenorhabditis vulgaris</name>
    <dbReference type="NCBI Taxonomy" id="31234"/>
    <lineage>
        <taxon>Eukaryota</taxon>
        <taxon>Metazoa</taxon>
        <taxon>Ecdysozoa</taxon>
        <taxon>Nematoda</taxon>
        <taxon>Chromadorea</taxon>
        <taxon>Rhabditida</taxon>
        <taxon>Rhabditina</taxon>
        <taxon>Rhabditomorpha</taxon>
        <taxon>Rhabditoidea</taxon>
        <taxon>Rhabditidae</taxon>
        <taxon>Peloderinae</taxon>
        <taxon>Caenorhabditis</taxon>
    </lineage>
</organism>
<proteinExistence type="predicted"/>
<dbReference type="InParanoid" id="E3MFQ9"/>